<dbReference type="Pfam" id="PF00480">
    <property type="entry name" value="ROK"/>
    <property type="match status" value="1"/>
</dbReference>
<gene>
    <name evidence="2" type="ORF">RM844_14605</name>
</gene>
<comment type="caution">
    <text evidence="2">The sequence shown here is derived from an EMBL/GenBank/DDBJ whole genome shotgun (WGS) entry which is preliminary data.</text>
</comment>
<dbReference type="PANTHER" id="PTHR18964">
    <property type="entry name" value="ROK (REPRESSOR, ORF, KINASE) FAMILY"/>
    <property type="match status" value="1"/>
</dbReference>
<dbReference type="InterPro" id="IPR000600">
    <property type="entry name" value="ROK"/>
</dbReference>
<keyword evidence="3" id="KW-1185">Reference proteome</keyword>
<evidence type="ECO:0000256" key="1">
    <source>
        <dbReference type="ARBA" id="ARBA00006479"/>
    </source>
</evidence>
<dbReference type="SUPFAM" id="SSF53067">
    <property type="entry name" value="Actin-like ATPase domain"/>
    <property type="match status" value="1"/>
</dbReference>
<dbReference type="Gene3D" id="3.30.420.40">
    <property type="match status" value="2"/>
</dbReference>
<organism evidence="2 3">
    <name type="scientific">Streptomyces chisholmiae</name>
    <dbReference type="NCBI Taxonomy" id="3075540"/>
    <lineage>
        <taxon>Bacteria</taxon>
        <taxon>Bacillati</taxon>
        <taxon>Actinomycetota</taxon>
        <taxon>Actinomycetes</taxon>
        <taxon>Kitasatosporales</taxon>
        <taxon>Streptomycetaceae</taxon>
        <taxon>Streptomyces</taxon>
    </lineage>
</organism>
<dbReference type="InterPro" id="IPR043129">
    <property type="entry name" value="ATPase_NBD"/>
</dbReference>
<dbReference type="Proteomes" id="UP001183410">
    <property type="component" value="Unassembled WGS sequence"/>
</dbReference>
<accession>A0ABU2JTK2</accession>
<evidence type="ECO:0000313" key="3">
    <source>
        <dbReference type="Proteomes" id="UP001183410"/>
    </source>
</evidence>
<sequence>MNRPTRPPTGGTADDLRRNNLARLLKIVHRSGGLPRAELTRRTGLNRSTVGACLADLVALGDVVEGSPAATPRKGRPSPLITPSPDIVAVTVNPEVDAITVGLVGLGGRVLERWRMETSADLTVREVVTRSAGAISALLAGRTLAVAGVAVAVPGQVRRSDGQVRDAVHLGWREEPLAVELERATGLPTKAANAASLGMYGESAFGAGRGIDDLVYFIGGASGIGGGVITGGQVVRGASGYGGELGHFMVRSEGRKCPCGARGCLEIEVTQRELLDCVGLLPHQVDRLDEALAASDDPAVRAVVRRDLELLGVAVRNAVNVFNPGRLVLGGFLASLHRHRPADDALGADAIRSSFESLTVATAELGADQLTIGTAELAFSDLLADPAGHRPVRVGAPTG</sequence>
<proteinExistence type="inferred from homology"/>
<dbReference type="RefSeq" id="WP_311667579.1">
    <property type="nucleotide sequence ID" value="NZ_JAVREO010000007.1"/>
</dbReference>
<dbReference type="InterPro" id="IPR036390">
    <property type="entry name" value="WH_DNA-bd_sf"/>
</dbReference>
<dbReference type="InterPro" id="IPR036388">
    <property type="entry name" value="WH-like_DNA-bd_sf"/>
</dbReference>
<dbReference type="Gene3D" id="1.10.10.10">
    <property type="entry name" value="Winged helix-like DNA-binding domain superfamily/Winged helix DNA-binding domain"/>
    <property type="match status" value="1"/>
</dbReference>
<dbReference type="EMBL" id="JAVREO010000007">
    <property type="protein sequence ID" value="MDT0267518.1"/>
    <property type="molecule type" value="Genomic_DNA"/>
</dbReference>
<reference evidence="3" key="1">
    <citation type="submission" date="2023-07" db="EMBL/GenBank/DDBJ databases">
        <title>30 novel species of actinomycetes from the DSMZ collection.</title>
        <authorList>
            <person name="Nouioui I."/>
        </authorList>
    </citation>
    <scope>NUCLEOTIDE SEQUENCE [LARGE SCALE GENOMIC DNA]</scope>
    <source>
        <strain evidence="3">DSM 44915</strain>
    </source>
</reference>
<evidence type="ECO:0000313" key="2">
    <source>
        <dbReference type="EMBL" id="MDT0267518.1"/>
    </source>
</evidence>
<comment type="similarity">
    <text evidence="1">Belongs to the ROK (NagC/XylR) family.</text>
</comment>
<protein>
    <submittedName>
        <fullName evidence="2">ROK family protein</fullName>
    </submittedName>
</protein>
<name>A0ABU2JTK2_9ACTN</name>
<dbReference type="PANTHER" id="PTHR18964:SF149">
    <property type="entry name" value="BIFUNCTIONAL UDP-N-ACETYLGLUCOSAMINE 2-EPIMERASE_N-ACETYLMANNOSAMINE KINASE"/>
    <property type="match status" value="1"/>
</dbReference>
<dbReference type="SUPFAM" id="SSF46785">
    <property type="entry name" value="Winged helix' DNA-binding domain"/>
    <property type="match status" value="1"/>
</dbReference>